<dbReference type="AlphaFoldDB" id="A0A645DA82"/>
<proteinExistence type="predicted"/>
<comment type="caution">
    <text evidence="2">The sequence shown here is derived from an EMBL/GenBank/DDBJ whole genome shotgun (WGS) entry which is preliminary data.</text>
</comment>
<dbReference type="EMBL" id="VSSQ01034250">
    <property type="protein sequence ID" value="MPM86135.1"/>
    <property type="molecule type" value="Genomic_DNA"/>
</dbReference>
<protein>
    <submittedName>
        <fullName evidence="2">Uncharacterized protein</fullName>
    </submittedName>
</protein>
<feature type="region of interest" description="Disordered" evidence="1">
    <location>
        <begin position="1"/>
        <end position="23"/>
    </location>
</feature>
<sequence>MEDGGQPQNRQKKQHAFEKVCHPRGLDKVQQLVQDDGHEQDIQNIRNLNRQQVPDDLAQQDREPCAHSCISFLPGSERHPSGGVSRKGSPQLQECLYYIKNSRRLQGKQRQNS</sequence>
<name>A0A645DA82_9ZZZZ</name>
<evidence type="ECO:0000313" key="2">
    <source>
        <dbReference type="EMBL" id="MPM86135.1"/>
    </source>
</evidence>
<reference evidence="2" key="1">
    <citation type="submission" date="2019-08" db="EMBL/GenBank/DDBJ databases">
        <authorList>
            <person name="Kucharzyk K."/>
            <person name="Murdoch R.W."/>
            <person name="Higgins S."/>
            <person name="Loffler F."/>
        </authorList>
    </citation>
    <scope>NUCLEOTIDE SEQUENCE</scope>
</reference>
<accession>A0A645DA82</accession>
<evidence type="ECO:0000256" key="1">
    <source>
        <dbReference type="SAM" id="MobiDB-lite"/>
    </source>
</evidence>
<gene>
    <name evidence="2" type="ORF">SDC9_133218</name>
</gene>
<organism evidence="2">
    <name type="scientific">bioreactor metagenome</name>
    <dbReference type="NCBI Taxonomy" id="1076179"/>
    <lineage>
        <taxon>unclassified sequences</taxon>
        <taxon>metagenomes</taxon>
        <taxon>ecological metagenomes</taxon>
    </lineage>
</organism>